<dbReference type="EMBL" id="QKOX01000032">
    <property type="protein sequence ID" value="RWT18311.1"/>
    <property type="molecule type" value="Genomic_DNA"/>
</dbReference>
<feature type="signal peptide" evidence="3">
    <location>
        <begin position="1"/>
        <end position="22"/>
    </location>
</feature>
<feature type="domain" description="Bacterial surface antigen (D15)" evidence="4">
    <location>
        <begin position="137"/>
        <end position="377"/>
    </location>
</feature>
<evidence type="ECO:0000256" key="2">
    <source>
        <dbReference type="ARBA" id="ARBA00023136"/>
    </source>
</evidence>
<reference evidence="5 6" key="1">
    <citation type="submission" date="2018-06" db="EMBL/GenBank/DDBJ databases">
        <title>Carbapenemase-producing Enterobacteriaceae present in wastewater treatment plant effluent and nearby surface waters in the US.</title>
        <authorList>
            <person name="Mathys D.A."/>
            <person name="Mollenkopf D.F."/>
            <person name="Feicht S.M."/>
            <person name="Adams R.J."/>
            <person name="Albers A.L."/>
            <person name="Stuever D.M."/>
            <person name="Daniels J.B."/>
            <person name="Wittum T.E."/>
        </authorList>
    </citation>
    <scope>NUCLEOTIDE SEQUENCE [LARGE SCALE GENOMIC DNA]</scope>
    <source>
        <strain evidence="5 6">GEO_47_Down_B</strain>
    </source>
</reference>
<dbReference type="Proteomes" id="UP000288843">
    <property type="component" value="Unassembled WGS sequence"/>
</dbReference>
<name>A0A443VGX1_RAOPL</name>
<organism evidence="5 6">
    <name type="scientific">Raoultella planticola</name>
    <name type="common">Klebsiella planticola</name>
    <dbReference type="NCBI Taxonomy" id="575"/>
    <lineage>
        <taxon>Bacteria</taxon>
        <taxon>Pseudomonadati</taxon>
        <taxon>Pseudomonadota</taxon>
        <taxon>Gammaproteobacteria</taxon>
        <taxon>Enterobacterales</taxon>
        <taxon>Enterobacteriaceae</taxon>
        <taxon>Klebsiella/Raoultella group</taxon>
        <taxon>Raoultella</taxon>
    </lineage>
</organism>
<dbReference type="AlphaFoldDB" id="A0A443VGX1"/>
<dbReference type="GO" id="GO:0019867">
    <property type="term" value="C:outer membrane"/>
    <property type="evidence" value="ECO:0007669"/>
    <property type="project" value="InterPro"/>
</dbReference>
<sequence>MSTLRSVILCCTACSFIGQAQALSQEHIDDWLKNLGASDQFDASKGIDWGVMPGPFYTPELGLGIGTAMVGMYRPDPGDTVSQNSTLTLSGYASSTGAFGISVKNYAFFADDLWRIFVEGSLANTPTYYWGQGFTAADNDGGKEKYTAQVLTLRPTVYRQLVDNMYLGVGWSLAAQNAEETDRDDLPKIESTPQGPSVFSSGFSIDVNWDDRDFVPNPRQGQYADLRYTHYAPGLGSDTRFDEWHLHYSRYTALSEKSVLAWESDGVFTHGDVPWSMLPLLGSDERMRGYYQGRYRDKNVLSTQLEYRRQLTWRHGIVAWVGAGTMGPSVDSLNDGRWLPTAGVGYRFEFKPRVNIRLDYGIGKGSSGFYFQVGEAF</sequence>
<protein>
    <recommendedName>
        <fullName evidence="4">Bacterial surface antigen (D15) domain-containing protein</fullName>
    </recommendedName>
</protein>
<dbReference type="RefSeq" id="WP_128320154.1">
    <property type="nucleotide sequence ID" value="NZ_QKOX01000032.1"/>
</dbReference>
<evidence type="ECO:0000256" key="1">
    <source>
        <dbReference type="ARBA" id="ARBA00004370"/>
    </source>
</evidence>
<proteinExistence type="predicted"/>
<accession>A0A443VGX1</accession>
<feature type="chain" id="PRO_5019009665" description="Bacterial surface antigen (D15) domain-containing protein" evidence="3">
    <location>
        <begin position="23"/>
        <end position="377"/>
    </location>
</feature>
<comment type="caution">
    <text evidence="5">The sequence shown here is derived from an EMBL/GenBank/DDBJ whole genome shotgun (WGS) entry which is preliminary data.</text>
</comment>
<comment type="subcellular location">
    <subcellularLocation>
        <location evidence="1">Membrane</location>
    </subcellularLocation>
</comment>
<evidence type="ECO:0000313" key="6">
    <source>
        <dbReference type="Proteomes" id="UP000288843"/>
    </source>
</evidence>
<evidence type="ECO:0000256" key="3">
    <source>
        <dbReference type="SAM" id="SignalP"/>
    </source>
</evidence>
<keyword evidence="3" id="KW-0732">Signal</keyword>
<dbReference type="Pfam" id="PF01103">
    <property type="entry name" value="Omp85"/>
    <property type="match status" value="1"/>
</dbReference>
<evidence type="ECO:0000259" key="4">
    <source>
        <dbReference type="Pfam" id="PF01103"/>
    </source>
</evidence>
<evidence type="ECO:0000313" key="5">
    <source>
        <dbReference type="EMBL" id="RWT18311.1"/>
    </source>
</evidence>
<gene>
    <name evidence="5" type="ORF">DN603_23790</name>
</gene>
<dbReference type="InterPro" id="IPR000184">
    <property type="entry name" value="Bac_surfAg_D15"/>
</dbReference>
<dbReference type="Gene3D" id="2.40.160.50">
    <property type="entry name" value="membrane protein fhac: a member of the omp85/tpsb transporter family"/>
    <property type="match status" value="1"/>
</dbReference>
<keyword evidence="2" id="KW-0472">Membrane</keyword>